<dbReference type="Gramene" id="CDY39271">
    <property type="protein sequence ID" value="CDY39271"/>
    <property type="gene ID" value="GSBRNA2T00067503001"/>
</dbReference>
<dbReference type="Pfam" id="PF13087">
    <property type="entry name" value="AAA_12"/>
    <property type="match status" value="1"/>
</dbReference>
<dbReference type="FunFam" id="3.40.50.300:FF:000326">
    <property type="entry name" value="P-loop containing nucleoside triphosphate hydrolase"/>
    <property type="match status" value="1"/>
</dbReference>
<dbReference type="GO" id="GO:0004386">
    <property type="term" value="F:helicase activity"/>
    <property type="evidence" value="ECO:0007669"/>
    <property type="project" value="UniProtKB-KW"/>
</dbReference>
<evidence type="ECO:0000313" key="7">
    <source>
        <dbReference type="Proteomes" id="UP000028999"/>
    </source>
</evidence>
<dbReference type="GO" id="GO:0005694">
    <property type="term" value="C:chromosome"/>
    <property type="evidence" value="ECO:0007669"/>
    <property type="project" value="UniProtKB-ARBA"/>
</dbReference>
<dbReference type="PANTHER" id="PTHR21529:SF4">
    <property type="entry name" value="TPR AND ANKYRIN REPEAT-CONTAINING PROTEIN 1"/>
    <property type="match status" value="1"/>
</dbReference>
<proteinExistence type="predicted"/>
<evidence type="ECO:0000256" key="4">
    <source>
        <dbReference type="ARBA" id="ARBA00022840"/>
    </source>
</evidence>
<feature type="domain" description="DNA2/NAM7 helicase-like C-terminal" evidence="5">
    <location>
        <begin position="265"/>
        <end position="463"/>
    </location>
</feature>
<protein>
    <submittedName>
        <fullName evidence="6">BnaC06g27200D protein</fullName>
    </submittedName>
</protein>
<dbReference type="GO" id="GO:0005524">
    <property type="term" value="F:ATP binding"/>
    <property type="evidence" value="ECO:0007669"/>
    <property type="project" value="UniProtKB-KW"/>
</dbReference>
<dbReference type="Gene3D" id="3.40.50.300">
    <property type="entry name" value="P-loop containing nucleotide triphosphate hydrolases"/>
    <property type="match status" value="2"/>
</dbReference>
<evidence type="ECO:0000256" key="2">
    <source>
        <dbReference type="ARBA" id="ARBA00022801"/>
    </source>
</evidence>
<keyword evidence="3" id="KW-0347">Helicase</keyword>
<dbReference type="InterPro" id="IPR047187">
    <property type="entry name" value="SF1_C_Upf1"/>
</dbReference>
<dbReference type="PANTHER" id="PTHR21529">
    <property type="entry name" value="MAMMARY TURMOR VIRUS RECEPTOR HOMOLOG 1, 2 MTVR1, 2"/>
    <property type="match status" value="1"/>
</dbReference>
<dbReference type="CDD" id="cd18808">
    <property type="entry name" value="SF1_C_Upf1"/>
    <property type="match status" value="1"/>
</dbReference>
<keyword evidence="7" id="KW-1185">Reference proteome</keyword>
<evidence type="ECO:0000256" key="3">
    <source>
        <dbReference type="ARBA" id="ARBA00022806"/>
    </source>
</evidence>
<evidence type="ECO:0000313" key="6">
    <source>
        <dbReference type="EMBL" id="CDY39271.1"/>
    </source>
</evidence>
<accession>A0A078HNU9</accession>
<keyword evidence="1" id="KW-0547">Nucleotide-binding</keyword>
<gene>
    <name evidence="6" type="primary">BnaC06g27200D</name>
    <name evidence="6" type="ORF">GSBRNA2T00067503001</name>
</gene>
<keyword evidence="4" id="KW-0067">ATP-binding</keyword>
<dbReference type="SUPFAM" id="SSF52540">
    <property type="entry name" value="P-loop containing nucleoside triphosphate hydrolases"/>
    <property type="match status" value="1"/>
</dbReference>
<dbReference type="Proteomes" id="UP000028999">
    <property type="component" value="Unassembled WGS sequence"/>
</dbReference>
<dbReference type="InterPro" id="IPR039904">
    <property type="entry name" value="TRANK1"/>
</dbReference>
<dbReference type="InterPro" id="IPR027417">
    <property type="entry name" value="P-loop_NTPase"/>
</dbReference>
<dbReference type="AlphaFoldDB" id="A0A078HNU9"/>
<organism evidence="6 7">
    <name type="scientific">Brassica napus</name>
    <name type="common">Rape</name>
    <dbReference type="NCBI Taxonomy" id="3708"/>
    <lineage>
        <taxon>Eukaryota</taxon>
        <taxon>Viridiplantae</taxon>
        <taxon>Streptophyta</taxon>
        <taxon>Embryophyta</taxon>
        <taxon>Tracheophyta</taxon>
        <taxon>Spermatophyta</taxon>
        <taxon>Magnoliopsida</taxon>
        <taxon>eudicotyledons</taxon>
        <taxon>Gunneridae</taxon>
        <taxon>Pentapetalae</taxon>
        <taxon>rosids</taxon>
        <taxon>malvids</taxon>
        <taxon>Brassicales</taxon>
        <taxon>Brassicaceae</taxon>
        <taxon>Brassiceae</taxon>
        <taxon>Brassica</taxon>
    </lineage>
</organism>
<keyword evidence="2" id="KW-0378">Hydrolase</keyword>
<dbReference type="EMBL" id="LK032444">
    <property type="protein sequence ID" value="CDY39271.1"/>
    <property type="molecule type" value="Genomic_DNA"/>
</dbReference>
<dbReference type="STRING" id="3708.A0A078HNU9"/>
<reference evidence="6 7" key="1">
    <citation type="journal article" date="2014" name="Science">
        <title>Plant genetics. Early allopolyploid evolution in the post-Neolithic Brassica napus oilseed genome.</title>
        <authorList>
            <person name="Chalhoub B."/>
            <person name="Denoeud F."/>
            <person name="Liu S."/>
            <person name="Parkin I.A."/>
            <person name="Tang H."/>
            <person name="Wang X."/>
            <person name="Chiquet J."/>
            <person name="Belcram H."/>
            <person name="Tong C."/>
            <person name="Samans B."/>
            <person name="Correa M."/>
            <person name="Da Silva C."/>
            <person name="Just J."/>
            <person name="Falentin C."/>
            <person name="Koh C.S."/>
            <person name="Le Clainche I."/>
            <person name="Bernard M."/>
            <person name="Bento P."/>
            <person name="Noel B."/>
            <person name="Labadie K."/>
            <person name="Alberti A."/>
            <person name="Charles M."/>
            <person name="Arnaud D."/>
            <person name="Guo H."/>
            <person name="Daviaud C."/>
            <person name="Alamery S."/>
            <person name="Jabbari K."/>
            <person name="Zhao M."/>
            <person name="Edger P.P."/>
            <person name="Chelaifa H."/>
            <person name="Tack D."/>
            <person name="Lassalle G."/>
            <person name="Mestiri I."/>
            <person name="Schnel N."/>
            <person name="Le Paslier M.C."/>
            <person name="Fan G."/>
            <person name="Renault V."/>
            <person name="Bayer P.E."/>
            <person name="Golicz A.A."/>
            <person name="Manoli S."/>
            <person name="Lee T.H."/>
            <person name="Thi V.H."/>
            <person name="Chalabi S."/>
            <person name="Hu Q."/>
            <person name="Fan C."/>
            <person name="Tollenaere R."/>
            <person name="Lu Y."/>
            <person name="Battail C."/>
            <person name="Shen J."/>
            <person name="Sidebottom C.H."/>
            <person name="Wang X."/>
            <person name="Canaguier A."/>
            <person name="Chauveau A."/>
            <person name="Berard A."/>
            <person name="Deniot G."/>
            <person name="Guan M."/>
            <person name="Liu Z."/>
            <person name="Sun F."/>
            <person name="Lim Y.P."/>
            <person name="Lyons E."/>
            <person name="Town C.D."/>
            <person name="Bancroft I."/>
            <person name="Wang X."/>
            <person name="Meng J."/>
            <person name="Ma J."/>
            <person name="Pires J.C."/>
            <person name="King G.J."/>
            <person name="Brunel D."/>
            <person name="Delourme R."/>
            <person name="Renard M."/>
            <person name="Aury J.M."/>
            <person name="Adams K.L."/>
            <person name="Batley J."/>
            <person name="Snowdon R.J."/>
            <person name="Tost J."/>
            <person name="Edwards D."/>
            <person name="Zhou Y."/>
            <person name="Hua W."/>
            <person name="Sharpe A.G."/>
            <person name="Paterson A.H."/>
            <person name="Guan C."/>
            <person name="Wincker P."/>
        </authorList>
    </citation>
    <scope>NUCLEOTIDE SEQUENCE [LARGE SCALE GENOMIC DNA]</scope>
    <source>
        <strain evidence="7">cv. Darmor-bzh</strain>
    </source>
</reference>
<dbReference type="GO" id="GO:0016787">
    <property type="term" value="F:hydrolase activity"/>
    <property type="evidence" value="ECO:0007669"/>
    <property type="project" value="UniProtKB-KW"/>
</dbReference>
<dbReference type="InterPro" id="IPR041679">
    <property type="entry name" value="DNA2/NAM7-like_C"/>
</dbReference>
<evidence type="ECO:0000256" key="1">
    <source>
        <dbReference type="ARBA" id="ARBA00022741"/>
    </source>
</evidence>
<sequence>MRIEGRDLIDLVLSWSLEEVLNVDLYKGQVATIPTEFDSTADYFKSFIPSLIEETHAALSSSIKTLWRSSVVEITYIAPTAEFELPNNLFYKVHLSTDESSLIPKDLIALTDKRPNRLDGFSITNEPYVVAIVCKADPDRPNVITILASKPLLLENLHQMRKNEKRESLFGVYMTNITTNVRIWHSLHLGLQGGDLSLLSTVLQRNTDDNDDGVCIPCRFGESDGLVPSRFLNLNPSQEDAILSCLDKQLPAMVESQIALEAGFGRSLFERLAILKHKKYLLNIQYRMHPSISIFPNREFYGMQIQDAPTVKQRNYTKQYLPGKMYGPYSFINIAHGEEQYGQGRSLRNNVEVAVVSDIIANLLQVSERTKTRISVGVISPYKSQVMAIQEKIQETCSGCDAGGLFSLKIRSVDGFQGGEEDIIIVSTVRANGIGRVGFLADRRRTNVLLTRARFCLWILGNEATMMNSKSVWRYLIQDARKRDCFYNAEEDESLARAIIDTTAKIELDTPLNKSRWKVCFSDEFKKSVGEIKNPEMYRKIKSFLEKISQGWLHEEEEESERDSLVSSSQLIKQSKIDDVLSLIWAVEILKEEFQYIQVLKIWDVVPSSDAPEAVKSLNLHHMKYTGDEVEKCRARCISGDVVVPLRWSLESTNGNGSDVMDETFGSLNLADEMMTSEQPNDSLEDEKEEEDIEIDRLSHLLSSITL</sequence>
<name>A0A078HNU9_BRANA</name>
<dbReference type="PaxDb" id="3708-A0A078HNU9"/>
<evidence type="ECO:0000259" key="5">
    <source>
        <dbReference type="Pfam" id="PF13087"/>
    </source>
</evidence>